<evidence type="ECO:0000256" key="6">
    <source>
        <dbReference type="ARBA" id="ARBA00022982"/>
    </source>
</evidence>
<evidence type="ECO:0000256" key="3">
    <source>
        <dbReference type="ARBA" id="ARBA00022448"/>
    </source>
</evidence>
<dbReference type="GO" id="GO:0006122">
    <property type="term" value="P:mitochondrial electron transport, ubiquinol to cytochrome c"/>
    <property type="evidence" value="ECO:0007669"/>
    <property type="project" value="InterPro"/>
</dbReference>
<dbReference type="InterPro" id="IPR036544">
    <property type="entry name" value="QCR7_sf"/>
</dbReference>
<dbReference type="Proteomes" id="UP001438707">
    <property type="component" value="Unassembled WGS sequence"/>
</dbReference>
<reference evidence="10 11" key="1">
    <citation type="journal article" date="2024" name="Nat. Commun.">
        <title>Phylogenomics reveals the evolutionary origins of lichenization in chlorophyte algae.</title>
        <authorList>
            <person name="Puginier C."/>
            <person name="Libourel C."/>
            <person name="Otte J."/>
            <person name="Skaloud P."/>
            <person name="Haon M."/>
            <person name="Grisel S."/>
            <person name="Petersen M."/>
            <person name="Berrin J.G."/>
            <person name="Delaux P.M."/>
            <person name="Dal Grande F."/>
            <person name="Keller J."/>
        </authorList>
    </citation>
    <scope>NUCLEOTIDE SEQUENCE [LARGE SCALE GENOMIC DNA]</scope>
    <source>
        <strain evidence="10 11">SAG 2145</strain>
    </source>
</reference>
<evidence type="ECO:0000256" key="7">
    <source>
        <dbReference type="ARBA" id="ARBA00023128"/>
    </source>
</evidence>
<sequence length="205" mass="23496">MDRGKSPWHVVKTSAAAFQRLFEGPVQALCKGCCKGQSGKRKAISITASTDVSRDTLLAQAKLLKCQLSRPWPRRRPDQAASPVMNSLARMFDPVMGWMARRYQAAVATELKKYGLRYEDLYDPQLNMDVDEAMKRLPVEVIDARNQRLKRAHDVSLKKHYLPKALQDKQTPYLSYIQDMLDQVEAENKERKMLGTGKIYERQLP</sequence>
<gene>
    <name evidence="10" type="ORF">WJX74_007375</name>
</gene>
<keyword evidence="8" id="KW-0472">Membrane</keyword>
<keyword evidence="5" id="KW-0999">Mitochondrion inner membrane</keyword>
<dbReference type="FunFam" id="1.10.1090.10:FF:000002">
    <property type="entry name" value="Cytochrome b-c1 complex subunit 7"/>
    <property type="match status" value="1"/>
</dbReference>
<dbReference type="AlphaFoldDB" id="A0AAW1RYS6"/>
<name>A0AAW1RYS6_9CHLO</name>
<keyword evidence="11" id="KW-1185">Reference proteome</keyword>
<evidence type="ECO:0000256" key="5">
    <source>
        <dbReference type="ARBA" id="ARBA00022792"/>
    </source>
</evidence>
<organism evidence="10 11">
    <name type="scientific">Apatococcus lobatus</name>
    <dbReference type="NCBI Taxonomy" id="904363"/>
    <lineage>
        <taxon>Eukaryota</taxon>
        <taxon>Viridiplantae</taxon>
        <taxon>Chlorophyta</taxon>
        <taxon>core chlorophytes</taxon>
        <taxon>Trebouxiophyceae</taxon>
        <taxon>Chlorellales</taxon>
        <taxon>Chlorellaceae</taxon>
        <taxon>Apatococcus</taxon>
    </lineage>
</organism>
<comment type="similarity">
    <text evidence="2">Belongs to the UQCRB/QCR7 family.</text>
</comment>
<comment type="subcellular location">
    <subcellularLocation>
        <location evidence="1">Mitochondrion inner membrane</location>
        <topology evidence="1">Peripheral membrane protein</topology>
        <orientation evidence="1">Matrix side</orientation>
    </subcellularLocation>
</comment>
<evidence type="ECO:0000313" key="11">
    <source>
        <dbReference type="Proteomes" id="UP001438707"/>
    </source>
</evidence>
<comment type="caution">
    <text evidence="10">The sequence shown here is derived from an EMBL/GenBank/DDBJ whole genome shotgun (WGS) entry which is preliminary data.</text>
</comment>
<accession>A0AAW1RYS6</accession>
<evidence type="ECO:0000256" key="4">
    <source>
        <dbReference type="ARBA" id="ARBA00022660"/>
    </source>
</evidence>
<evidence type="ECO:0000313" key="10">
    <source>
        <dbReference type="EMBL" id="KAK9838988.1"/>
    </source>
</evidence>
<evidence type="ECO:0000256" key="9">
    <source>
        <dbReference type="ARBA" id="ARBA00031021"/>
    </source>
</evidence>
<dbReference type="PANTHER" id="PTHR12022">
    <property type="entry name" value="UBIQUINOL-CYTOCHROME C REDUCTASE COMPLEX 14 KD PROTEIN"/>
    <property type="match status" value="1"/>
</dbReference>
<dbReference type="SUPFAM" id="SSF81524">
    <property type="entry name" value="14 kDa protein of cytochrome bc1 complex (Ubiquinol-cytochrome c reductase)"/>
    <property type="match status" value="1"/>
</dbReference>
<evidence type="ECO:0000256" key="2">
    <source>
        <dbReference type="ARBA" id="ARBA00008554"/>
    </source>
</evidence>
<proteinExistence type="inferred from homology"/>
<dbReference type="Pfam" id="PF02271">
    <property type="entry name" value="UCR_14kD"/>
    <property type="match status" value="1"/>
</dbReference>
<dbReference type="GO" id="GO:0045275">
    <property type="term" value="C:respiratory chain complex III"/>
    <property type="evidence" value="ECO:0007669"/>
    <property type="project" value="InterPro"/>
</dbReference>
<keyword evidence="7" id="KW-0496">Mitochondrion</keyword>
<dbReference type="GO" id="GO:0005743">
    <property type="term" value="C:mitochondrial inner membrane"/>
    <property type="evidence" value="ECO:0007669"/>
    <property type="project" value="UniProtKB-SubCell"/>
</dbReference>
<evidence type="ECO:0000256" key="1">
    <source>
        <dbReference type="ARBA" id="ARBA00004443"/>
    </source>
</evidence>
<keyword evidence="6" id="KW-0249">Electron transport</keyword>
<dbReference type="PANTHER" id="PTHR12022:SF0">
    <property type="entry name" value="CYTOCHROME B-C1 COMPLEX SUBUNIT 7"/>
    <property type="match status" value="1"/>
</dbReference>
<keyword evidence="4" id="KW-0679">Respiratory chain</keyword>
<dbReference type="EMBL" id="JALJOS010000005">
    <property type="protein sequence ID" value="KAK9838988.1"/>
    <property type="molecule type" value="Genomic_DNA"/>
</dbReference>
<dbReference type="Gene3D" id="1.10.1090.10">
    <property type="entry name" value="Cytochrome b-c1 complex subunit 7"/>
    <property type="match status" value="1"/>
</dbReference>
<evidence type="ECO:0000256" key="8">
    <source>
        <dbReference type="ARBA" id="ARBA00023136"/>
    </source>
</evidence>
<dbReference type="InterPro" id="IPR003197">
    <property type="entry name" value="QCR7"/>
</dbReference>
<protein>
    <recommendedName>
        <fullName evidence="9">Complex III subunit VII</fullName>
    </recommendedName>
</protein>
<keyword evidence="3" id="KW-0813">Transport</keyword>